<feature type="compositionally biased region" description="Basic and acidic residues" evidence="1">
    <location>
        <begin position="73"/>
        <end position="87"/>
    </location>
</feature>
<feature type="compositionally biased region" description="Basic and acidic residues" evidence="1">
    <location>
        <begin position="207"/>
        <end position="222"/>
    </location>
</feature>
<feature type="region of interest" description="Disordered" evidence="1">
    <location>
        <begin position="1"/>
        <end position="87"/>
    </location>
</feature>
<dbReference type="AlphaFoldDB" id="A0A1Q3D4T7"/>
<dbReference type="InParanoid" id="A0A1Q3D4T7"/>
<feature type="compositionally biased region" description="Basic and acidic residues" evidence="1">
    <location>
        <begin position="187"/>
        <end position="196"/>
    </location>
</feature>
<organism evidence="2 3">
    <name type="scientific">Cephalotus follicularis</name>
    <name type="common">Albany pitcher plant</name>
    <dbReference type="NCBI Taxonomy" id="3775"/>
    <lineage>
        <taxon>Eukaryota</taxon>
        <taxon>Viridiplantae</taxon>
        <taxon>Streptophyta</taxon>
        <taxon>Embryophyta</taxon>
        <taxon>Tracheophyta</taxon>
        <taxon>Spermatophyta</taxon>
        <taxon>Magnoliopsida</taxon>
        <taxon>eudicotyledons</taxon>
        <taxon>Gunneridae</taxon>
        <taxon>Pentapetalae</taxon>
        <taxon>rosids</taxon>
        <taxon>fabids</taxon>
        <taxon>Oxalidales</taxon>
        <taxon>Cephalotaceae</taxon>
        <taxon>Cephalotus</taxon>
    </lineage>
</organism>
<dbReference type="Proteomes" id="UP000187406">
    <property type="component" value="Unassembled WGS sequence"/>
</dbReference>
<evidence type="ECO:0000313" key="2">
    <source>
        <dbReference type="EMBL" id="GAV87475.1"/>
    </source>
</evidence>
<dbReference type="OrthoDB" id="1745547at2759"/>
<evidence type="ECO:0000313" key="3">
    <source>
        <dbReference type="Proteomes" id="UP000187406"/>
    </source>
</evidence>
<dbReference type="FunCoup" id="A0A1Q3D4T7">
    <property type="interactions" value="308"/>
</dbReference>
<accession>A0A1Q3D4T7</accession>
<keyword evidence="3" id="KW-1185">Reference proteome</keyword>
<feature type="region of interest" description="Disordered" evidence="1">
    <location>
        <begin position="183"/>
        <end position="234"/>
    </location>
</feature>
<name>A0A1Q3D4T7_CEPFO</name>
<reference evidence="3" key="1">
    <citation type="submission" date="2016-04" db="EMBL/GenBank/DDBJ databases">
        <title>Cephalotus genome sequencing.</title>
        <authorList>
            <person name="Fukushima K."/>
            <person name="Hasebe M."/>
            <person name="Fang X."/>
        </authorList>
    </citation>
    <scope>NUCLEOTIDE SEQUENCE [LARGE SCALE GENOMIC DNA]</scope>
    <source>
        <strain evidence="3">cv. St1</strain>
    </source>
</reference>
<evidence type="ECO:0000256" key="1">
    <source>
        <dbReference type="SAM" id="MobiDB-lite"/>
    </source>
</evidence>
<dbReference type="PANTHER" id="PTHR36332">
    <property type="entry name" value="STRESS RESPONSE PROTEIN"/>
    <property type="match status" value="1"/>
</dbReference>
<feature type="compositionally biased region" description="Acidic residues" evidence="1">
    <location>
        <begin position="48"/>
        <end position="59"/>
    </location>
</feature>
<protein>
    <submittedName>
        <fullName evidence="2">Zf-met domain-containing protein</fullName>
    </submittedName>
</protein>
<gene>
    <name evidence="2" type="ORF">CFOL_v3_30901</name>
</gene>
<sequence length="234" mass="26306">MIKRRFYRQDHGDRDNDDASDSSSSSSDSEVEAEATEGESCPPSSGYESEDSSANEIDADSPGLTNEDDTEIGDDREMVTERNLSSKDGAKVLNAQSNMMPDKELMSTNVPACILKCKSVFKCRMCPRIVCLTEETMRAHIKSKRHVRSEKLCKEGRLKTMINSDGEIENQETAMEMHARIVALGQDVKKKNDKNKGRQRQRKRSKREVVGDDSSKKARESTKAPAKKRRKRGN</sequence>
<feature type="compositionally biased region" description="Basic residues" evidence="1">
    <location>
        <begin position="225"/>
        <end position="234"/>
    </location>
</feature>
<feature type="compositionally biased region" description="Basic residues" evidence="1">
    <location>
        <begin position="197"/>
        <end position="206"/>
    </location>
</feature>
<dbReference type="EMBL" id="BDDD01004338">
    <property type="protein sequence ID" value="GAV87475.1"/>
    <property type="molecule type" value="Genomic_DNA"/>
</dbReference>
<comment type="caution">
    <text evidence="2">The sequence shown here is derived from an EMBL/GenBank/DDBJ whole genome shotgun (WGS) entry which is preliminary data.</text>
</comment>
<proteinExistence type="predicted"/>
<dbReference type="PANTHER" id="PTHR36332:SF1">
    <property type="entry name" value="STRESS RESPONSE PROTEIN"/>
    <property type="match status" value="1"/>
</dbReference>
<dbReference type="STRING" id="3775.A0A1Q3D4T7"/>